<dbReference type="Proteomes" id="UP000887574">
    <property type="component" value="Unplaced"/>
</dbReference>
<organism evidence="1 2">
    <name type="scientific">Ditylenchus dipsaci</name>
    <dbReference type="NCBI Taxonomy" id="166011"/>
    <lineage>
        <taxon>Eukaryota</taxon>
        <taxon>Metazoa</taxon>
        <taxon>Ecdysozoa</taxon>
        <taxon>Nematoda</taxon>
        <taxon>Chromadorea</taxon>
        <taxon>Rhabditida</taxon>
        <taxon>Tylenchina</taxon>
        <taxon>Tylenchomorpha</taxon>
        <taxon>Sphaerularioidea</taxon>
        <taxon>Anguinidae</taxon>
        <taxon>Anguininae</taxon>
        <taxon>Ditylenchus</taxon>
    </lineage>
</organism>
<dbReference type="WBParaSite" id="jg22847">
    <property type="protein sequence ID" value="jg22847"/>
    <property type="gene ID" value="jg22847"/>
</dbReference>
<evidence type="ECO:0000313" key="1">
    <source>
        <dbReference type="Proteomes" id="UP000887574"/>
    </source>
</evidence>
<dbReference type="AlphaFoldDB" id="A0A915DTR2"/>
<reference evidence="2" key="1">
    <citation type="submission" date="2022-11" db="UniProtKB">
        <authorList>
            <consortium name="WormBaseParasite"/>
        </authorList>
    </citation>
    <scope>IDENTIFICATION</scope>
</reference>
<proteinExistence type="predicted"/>
<accession>A0A915DTR2</accession>
<sequence>MVQRGISTIPKSTYPSRVLENINIFDFEISPEDMHRFETDVKEHKQLFNFEFLQHHPGFHGIIMDRNRKF</sequence>
<dbReference type="Gene3D" id="3.20.20.100">
    <property type="entry name" value="NADP-dependent oxidoreductase domain"/>
    <property type="match status" value="1"/>
</dbReference>
<keyword evidence="1" id="KW-1185">Reference proteome</keyword>
<dbReference type="SUPFAM" id="SSF51430">
    <property type="entry name" value="NAD(P)-linked oxidoreductase"/>
    <property type="match status" value="1"/>
</dbReference>
<dbReference type="InterPro" id="IPR036812">
    <property type="entry name" value="NAD(P)_OxRdtase_dom_sf"/>
</dbReference>
<protein>
    <submittedName>
        <fullName evidence="2">Aldo-ketose reductase 1</fullName>
    </submittedName>
</protein>
<name>A0A915DTR2_9BILA</name>
<evidence type="ECO:0000313" key="2">
    <source>
        <dbReference type="WBParaSite" id="jg22847"/>
    </source>
</evidence>